<evidence type="ECO:0000313" key="2">
    <source>
        <dbReference type="Proteomes" id="UP001295684"/>
    </source>
</evidence>
<accession>A0AAD1UFK8</accession>
<proteinExistence type="predicted"/>
<protein>
    <submittedName>
        <fullName evidence="1">Uncharacterized protein</fullName>
    </submittedName>
</protein>
<keyword evidence="2" id="KW-1185">Reference proteome</keyword>
<sequence length="244" mass="29041">MRRKRFHEPSEGDLLEEENWELKIFHHIISENNPMTWYTTKDYYWHLGDYSALNQKFYKIAPPTRSCYELSFGNTRYNTQKDLARILCKLKRSEVDILEICHSNKKRKFPLKQLFIPRQNIFENVTLKCSFSTMTFSEKNLIRVLVFLRNTRKVKFYECSLNEVSKSHCPLPYPKIQKLIFNNCLDNDGNDLNYENPVAIQILKFVKILDLDKSLLSVGFEPNFSNYSKVLVQQQVEIDHQKIL</sequence>
<dbReference type="AlphaFoldDB" id="A0AAD1UFK8"/>
<comment type="caution">
    <text evidence="1">The sequence shown here is derived from an EMBL/GenBank/DDBJ whole genome shotgun (WGS) entry which is preliminary data.</text>
</comment>
<dbReference type="EMBL" id="CAMPGE010008968">
    <property type="protein sequence ID" value="CAI2367847.1"/>
    <property type="molecule type" value="Genomic_DNA"/>
</dbReference>
<evidence type="ECO:0000313" key="1">
    <source>
        <dbReference type="EMBL" id="CAI2367847.1"/>
    </source>
</evidence>
<gene>
    <name evidence="1" type="ORF">ECRASSUSDP1_LOCUS9135</name>
</gene>
<dbReference type="Proteomes" id="UP001295684">
    <property type="component" value="Unassembled WGS sequence"/>
</dbReference>
<name>A0AAD1UFK8_EUPCR</name>
<organism evidence="1 2">
    <name type="scientific">Euplotes crassus</name>
    <dbReference type="NCBI Taxonomy" id="5936"/>
    <lineage>
        <taxon>Eukaryota</taxon>
        <taxon>Sar</taxon>
        <taxon>Alveolata</taxon>
        <taxon>Ciliophora</taxon>
        <taxon>Intramacronucleata</taxon>
        <taxon>Spirotrichea</taxon>
        <taxon>Hypotrichia</taxon>
        <taxon>Euplotida</taxon>
        <taxon>Euplotidae</taxon>
        <taxon>Moneuplotes</taxon>
    </lineage>
</organism>
<reference evidence="1" key="1">
    <citation type="submission" date="2023-07" db="EMBL/GenBank/DDBJ databases">
        <authorList>
            <consortium name="AG Swart"/>
            <person name="Singh M."/>
            <person name="Singh A."/>
            <person name="Seah K."/>
            <person name="Emmerich C."/>
        </authorList>
    </citation>
    <scope>NUCLEOTIDE SEQUENCE</scope>
    <source>
        <strain evidence="1">DP1</strain>
    </source>
</reference>